<evidence type="ECO:0000259" key="6">
    <source>
        <dbReference type="Pfam" id="PF13404"/>
    </source>
</evidence>
<dbReference type="OrthoDB" id="3526090at2"/>
<evidence type="ECO:0000256" key="4">
    <source>
        <dbReference type="SAM" id="MobiDB-lite"/>
    </source>
</evidence>
<accession>A0A147EJN1</accession>
<feature type="region of interest" description="Disordered" evidence="4">
    <location>
        <begin position="308"/>
        <end position="349"/>
    </location>
</feature>
<evidence type="ECO:0000259" key="5">
    <source>
        <dbReference type="Pfam" id="PF01037"/>
    </source>
</evidence>
<organism evidence="7 8">
    <name type="scientific">Leucobacter chromiiresistens</name>
    <dbReference type="NCBI Taxonomy" id="1079994"/>
    <lineage>
        <taxon>Bacteria</taxon>
        <taxon>Bacillati</taxon>
        <taxon>Actinomycetota</taxon>
        <taxon>Actinomycetes</taxon>
        <taxon>Micrococcales</taxon>
        <taxon>Microbacteriaceae</taxon>
        <taxon>Leucobacter</taxon>
    </lineage>
</organism>
<evidence type="ECO:0008006" key="9">
    <source>
        <dbReference type="Google" id="ProtNLM"/>
    </source>
</evidence>
<reference evidence="7 8" key="1">
    <citation type="journal article" date="2016" name="Front. Microbiol.">
        <title>Genomic Resource of Rice Seed Associated Bacteria.</title>
        <authorList>
            <person name="Midha S."/>
            <person name="Bansal K."/>
            <person name="Sharma S."/>
            <person name="Kumar N."/>
            <person name="Patil P.P."/>
            <person name="Chaudhry V."/>
            <person name="Patil P.B."/>
        </authorList>
    </citation>
    <scope>NUCLEOTIDE SEQUENCE [LARGE SCALE GENOMIC DNA]</scope>
    <source>
        <strain evidence="7 8">NS354</strain>
    </source>
</reference>
<evidence type="ECO:0000313" key="7">
    <source>
        <dbReference type="EMBL" id="KTR84566.1"/>
    </source>
</evidence>
<feature type="domain" description="Transcription regulator AsnC/Lrp ligand binding" evidence="5">
    <location>
        <begin position="79"/>
        <end position="137"/>
    </location>
</feature>
<dbReference type="Gene3D" id="3.30.70.920">
    <property type="match status" value="2"/>
</dbReference>
<evidence type="ECO:0000256" key="1">
    <source>
        <dbReference type="ARBA" id="ARBA00023015"/>
    </source>
</evidence>
<evidence type="ECO:0000256" key="3">
    <source>
        <dbReference type="ARBA" id="ARBA00023163"/>
    </source>
</evidence>
<dbReference type="Pfam" id="PF13404">
    <property type="entry name" value="HTH_AsnC-type"/>
    <property type="match status" value="1"/>
</dbReference>
<evidence type="ECO:0000313" key="8">
    <source>
        <dbReference type="Proteomes" id="UP000070810"/>
    </source>
</evidence>
<dbReference type="InterPro" id="IPR019887">
    <property type="entry name" value="Tscrpt_reg_AsnC/Lrp_C"/>
</dbReference>
<dbReference type="InterPro" id="IPR036388">
    <property type="entry name" value="WH-like_DNA-bd_sf"/>
</dbReference>
<sequence length="349" mass="37751">METASESVELRRRVLRGLRENGRASYSRIAQELGVSRRQVTQIVQSAIARGELRLTVSISPDLLGLERFAYLQLSVSGPIAPVRAALAAMPESTFVADISGHHSIDVEVRVGADPHLRTTVDRVRELPGVDEVRTHLYESIEVNRYSPLRTGRTSFVVDDADRALVSRLQRNGRASFRELGEAAGISPSGARLRFARLTRNGAVKVVGIPVRGALAAPDGVGSADRLETPSLGVGVKIRGGIAAALASVRTLDPEFIATTIGDYDLIITLSADGYEELLDQADRLRTLPEVVRIETWANLRIVKEQYGEGDRISASPRTAPADDRAGTALPPRPTAAPGRRPRDPAPPR</sequence>
<dbReference type="RefSeq" id="WP_058594340.1">
    <property type="nucleotide sequence ID" value="NZ_LDRK01000072.1"/>
</dbReference>
<dbReference type="PANTHER" id="PTHR30154:SF34">
    <property type="entry name" value="TRANSCRIPTIONAL REGULATOR AZLB"/>
    <property type="match status" value="1"/>
</dbReference>
<dbReference type="GO" id="GO:0005829">
    <property type="term" value="C:cytosol"/>
    <property type="evidence" value="ECO:0007669"/>
    <property type="project" value="TreeGrafter"/>
</dbReference>
<dbReference type="InterPro" id="IPR011008">
    <property type="entry name" value="Dimeric_a/b-barrel"/>
</dbReference>
<name>A0A147EJN1_9MICO</name>
<dbReference type="InterPro" id="IPR000485">
    <property type="entry name" value="AsnC-type_HTH_dom"/>
</dbReference>
<dbReference type="PRINTS" id="PR00033">
    <property type="entry name" value="HTHASNC"/>
</dbReference>
<dbReference type="SUPFAM" id="SSF54909">
    <property type="entry name" value="Dimeric alpha+beta barrel"/>
    <property type="match status" value="2"/>
</dbReference>
<dbReference type="Gene3D" id="1.10.10.10">
    <property type="entry name" value="Winged helix-like DNA-binding domain superfamily/Winged helix DNA-binding domain"/>
    <property type="match status" value="2"/>
</dbReference>
<proteinExistence type="predicted"/>
<dbReference type="Pfam" id="PF13384">
    <property type="entry name" value="HTH_23"/>
    <property type="match status" value="1"/>
</dbReference>
<dbReference type="PANTHER" id="PTHR30154">
    <property type="entry name" value="LEUCINE-RESPONSIVE REGULATORY PROTEIN"/>
    <property type="match status" value="1"/>
</dbReference>
<dbReference type="InterPro" id="IPR036390">
    <property type="entry name" value="WH_DNA-bd_sf"/>
</dbReference>
<dbReference type="EMBL" id="LDRK01000072">
    <property type="protein sequence ID" value="KTR84566.1"/>
    <property type="molecule type" value="Genomic_DNA"/>
</dbReference>
<dbReference type="GO" id="GO:0043200">
    <property type="term" value="P:response to amino acid"/>
    <property type="evidence" value="ECO:0007669"/>
    <property type="project" value="TreeGrafter"/>
</dbReference>
<keyword evidence="8" id="KW-1185">Reference proteome</keyword>
<dbReference type="AlphaFoldDB" id="A0A147EJN1"/>
<keyword evidence="2" id="KW-0238">DNA-binding</keyword>
<gene>
    <name evidence="7" type="ORF">NS354_09905</name>
</gene>
<dbReference type="SUPFAM" id="SSF46785">
    <property type="entry name" value="Winged helix' DNA-binding domain"/>
    <property type="match status" value="1"/>
</dbReference>
<protein>
    <recommendedName>
        <fullName evidence="9">DNA-binding transcriptional regulator, Lrp family</fullName>
    </recommendedName>
</protein>
<dbReference type="GO" id="GO:0043565">
    <property type="term" value="F:sequence-specific DNA binding"/>
    <property type="evidence" value="ECO:0007669"/>
    <property type="project" value="InterPro"/>
</dbReference>
<dbReference type="InterPro" id="IPR019888">
    <property type="entry name" value="Tscrpt_reg_AsnC-like"/>
</dbReference>
<evidence type="ECO:0000256" key="2">
    <source>
        <dbReference type="ARBA" id="ARBA00023125"/>
    </source>
</evidence>
<dbReference type="SMART" id="SM00344">
    <property type="entry name" value="HTH_ASNC"/>
    <property type="match status" value="2"/>
</dbReference>
<keyword evidence="1" id="KW-0805">Transcription regulation</keyword>
<dbReference type="Proteomes" id="UP000070810">
    <property type="component" value="Unassembled WGS sequence"/>
</dbReference>
<comment type="caution">
    <text evidence="7">The sequence shown here is derived from an EMBL/GenBank/DDBJ whole genome shotgun (WGS) entry which is preliminary data.</text>
</comment>
<dbReference type="Pfam" id="PF01037">
    <property type="entry name" value="AsnC_trans_reg"/>
    <property type="match status" value="1"/>
</dbReference>
<keyword evidence="3" id="KW-0804">Transcription</keyword>
<dbReference type="PATRIC" id="fig|1079994.3.peg.2257"/>
<feature type="domain" description="HTH asnC-type" evidence="6">
    <location>
        <begin position="159"/>
        <end position="198"/>
    </location>
</feature>